<comment type="caution">
    <text evidence="1">The sequence shown here is derived from an EMBL/GenBank/DDBJ whole genome shotgun (WGS) entry which is preliminary data.</text>
</comment>
<name>A0ACB9SGW2_9MYRT</name>
<organism evidence="1 2">
    <name type="scientific">Melastoma candidum</name>
    <dbReference type="NCBI Taxonomy" id="119954"/>
    <lineage>
        <taxon>Eukaryota</taxon>
        <taxon>Viridiplantae</taxon>
        <taxon>Streptophyta</taxon>
        <taxon>Embryophyta</taxon>
        <taxon>Tracheophyta</taxon>
        <taxon>Spermatophyta</taxon>
        <taxon>Magnoliopsida</taxon>
        <taxon>eudicotyledons</taxon>
        <taxon>Gunneridae</taxon>
        <taxon>Pentapetalae</taxon>
        <taxon>rosids</taxon>
        <taxon>malvids</taxon>
        <taxon>Myrtales</taxon>
        <taxon>Melastomataceae</taxon>
        <taxon>Melastomatoideae</taxon>
        <taxon>Melastomateae</taxon>
        <taxon>Melastoma</taxon>
    </lineage>
</organism>
<protein>
    <submittedName>
        <fullName evidence="1">Uncharacterized protein</fullName>
    </submittedName>
</protein>
<evidence type="ECO:0000313" key="2">
    <source>
        <dbReference type="Proteomes" id="UP001057402"/>
    </source>
</evidence>
<dbReference type="EMBL" id="CM042880">
    <property type="protein sequence ID" value="KAI4390017.1"/>
    <property type="molecule type" value="Genomic_DNA"/>
</dbReference>
<dbReference type="Proteomes" id="UP001057402">
    <property type="component" value="Chromosome 1"/>
</dbReference>
<reference evidence="2" key="1">
    <citation type="journal article" date="2023" name="Front. Plant Sci.">
        <title>Chromosomal-level genome assembly of Melastoma candidum provides insights into trichome evolution.</title>
        <authorList>
            <person name="Zhong Y."/>
            <person name="Wu W."/>
            <person name="Sun C."/>
            <person name="Zou P."/>
            <person name="Liu Y."/>
            <person name="Dai S."/>
            <person name="Zhou R."/>
        </authorList>
    </citation>
    <scope>NUCLEOTIDE SEQUENCE [LARGE SCALE GENOMIC DNA]</scope>
</reference>
<gene>
    <name evidence="1" type="ORF">MLD38_002175</name>
</gene>
<proteinExistence type="predicted"/>
<sequence length="584" mass="65720">MGITKQPSYAEPPKRRKKKGRPSLLDIQKRLLKQQKSQSPPSHRINPNPSPTDQNHLNTPSDDDNERLPKKYRPFLGMDGDDPNYNSGLDGREGGPPLSDRAEISRLVNRNWAKRVREGQKWDMGQSWSWVPRTPLPDKKLLVFILDRLQKKDTYGVFSEPVDPEELPDYHDIIKHPMDFGSVRKKLDDGEYSNLEQFEKDIFLICSNAVEYNKPDTVFFKQARAMQEIARKDFENLRQDSDSEPQQPKVVRRARPPGSVQRKTLEKSPLYCIGNEVSPDAVLGNGDNVPWLCNTYNLRREPPVKNLSLFESNGLISHRTPNSESHSSWLTEMENEFPGSVWRNVTKNGKRLTFAEEHRRETYNQQLLSRNEESSLGVFDKQTKQLVMVGLQFEHGYARSLARFAENLGPVAWKFTSRKIQSVLHPGVGFGPGWVRENENAVKPPQVDAQKCSTNSIPSKSPPSGHDAETVGRLKFTSTATSSPGDQSFKAIPSSLPQNLAAVPNGFIPRFTDASRRSDVSRSPNFTQHHSPKVEPDYDRQVSQMGSSGPATVCANNNVRNLMPGSSNPGCPPQQPGLGLALQL</sequence>
<accession>A0ACB9SGW2</accession>
<evidence type="ECO:0000313" key="1">
    <source>
        <dbReference type="EMBL" id="KAI4390017.1"/>
    </source>
</evidence>
<keyword evidence="2" id="KW-1185">Reference proteome</keyword>